<proteinExistence type="predicted"/>
<dbReference type="InterPro" id="IPR004843">
    <property type="entry name" value="Calcineurin-like_PHP"/>
</dbReference>
<feature type="domain" description="Calcineurin-like phosphoesterase" evidence="3">
    <location>
        <begin position="11"/>
        <end position="231"/>
    </location>
</feature>
<sequence>MAEVCAARGCDFALELGDNFYLSGVTSTADSQWQTKFEQPYAALKIPVFATLGNHDNSQGPGEGSANSRGNVQVAYHSAAENVSKKWNMPARYYRFTAPLSSQGNDFVINIPAGYPALPPVAGEPLVEFFSLDSSPLTSIVADPDPRWSHLTYGPTQLQWFQQGLMNSRARWKIAFAHHPYISNGLHGNAGNYDGVDPNLPGTSNGRPWKEFLEDSACAMGLDFFMAGHDHHIEWLTPTASCNDKTQFIISGTAEQPRGFGDANRNPVYYQKANVLAFFWFEFREEEMTGAAYIVDSNTLKLETHPDGSPRADFERTFARQP</sequence>
<organism evidence="4 5">
    <name type="scientific">Fontimonas thermophila</name>
    <dbReference type="NCBI Taxonomy" id="1076937"/>
    <lineage>
        <taxon>Bacteria</taxon>
        <taxon>Pseudomonadati</taxon>
        <taxon>Pseudomonadota</taxon>
        <taxon>Gammaproteobacteria</taxon>
        <taxon>Nevskiales</taxon>
        <taxon>Nevskiaceae</taxon>
        <taxon>Fontimonas</taxon>
    </lineage>
</organism>
<evidence type="ECO:0000256" key="2">
    <source>
        <dbReference type="ARBA" id="ARBA00022801"/>
    </source>
</evidence>
<dbReference type="STRING" id="1076937.SAMN04488120_10779"/>
<dbReference type="InterPro" id="IPR029052">
    <property type="entry name" value="Metallo-depent_PP-like"/>
</dbReference>
<dbReference type="PANTHER" id="PTHR10161:SF14">
    <property type="entry name" value="TARTRATE-RESISTANT ACID PHOSPHATASE TYPE 5"/>
    <property type="match status" value="1"/>
</dbReference>
<dbReference type="PANTHER" id="PTHR10161">
    <property type="entry name" value="TARTRATE-RESISTANT ACID PHOSPHATASE TYPE 5"/>
    <property type="match status" value="1"/>
</dbReference>
<accession>A0A1I2JHM3</accession>
<dbReference type="InterPro" id="IPR051558">
    <property type="entry name" value="Metallophosphoesterase_PAP"/>
</dbReference>
<evidence type="ECO:0000313" key="4">
    <source>
        <dbReference type="EMBL" id="SFF53353.1"/>
    </source>
</evidence>
<dbReference type="Gene3D" id="3.60.21.10">
    <property type="match status" value="1"/>
</dbReference>
<dbReference type="AlphaFoldDB" id="A0A1I2JHM3"/>
<dbReference type="Pfam" id="PF00149">
    <property type="entry name" value="Metallophos"/>
    <property type="match status" value="1"/>
</dbReference>
<evidence type="ECO:0000256" key="1">
    <source>
        <dbReference type="ARBA" id="ARBA00022729"/>
    </source>
</evidence>
<name>A0A1I2JHM3_9GAMM</name>
<dbReference type="GO" id="GO:0016787">
    <property type="term" value="F:hydrolase activity"/>
    <property type="evidence" value="ECO:0007669"/>
    <property type="project" value="UniProtKB-KW"/>
</dbReference>
<reference evidence="4 5" key="1">
    <citation type="submission" date="2016-10" db="EMBL/GenBank/DDBJ databases">
        <authorList>
            <person name="de Groot N.N."/>
        </authorList>
    </citation>
    <scope>NUCLEOTIDE SEQUENCE [LARGE SCALE GENOMIC DNA]</scope>
    <source>
        <strain evidence="4 5">DSM 23609</strain>
    </source>
</reference>
<evidence type="ECO:0000259" key="3">
    <source>
        <dbReference type="Pfam" id="PF00149"/>
    </source>
</evidence>
<dbReference type="SUPFAM" id="SSF56300">
    <property type="entry name" value="Metallo-dependent phosphatases"/>
    <property type="match status" value="1"/>
</dbReference>
<evidence type="ECO:0000313" key="5">
    <source>
        <dbReference type="Proteomes" id="UP000199771"/>
    </source>
</evidence>
<gene>
    <name evidence="4" type="ORF">SAMN04488120_10779</name>
</gene>
<dbReference type="EMBL" id="FOOC01000007">
    <property type="protein sequence ID" value="SFF53353.1"/>
    <property type="molecule type" value="Genomic_DNA"/>
</dbReference>
<keyword evidence="2" id="KW-0378">Hydrolase</keyword>
<protein>
    <submittedName>
        <fullName evidence="4">Calcineurin-like phosphoesterase</fullName>
    </submittedName>
</protein>
<keyword evidence="1" id="KW-0732">Signal</keyword>
<dbReference type="Proteomes" id="UP000199771">
    <property type="component" value="Unassembled WGS sequence"/>
</dbReference>
<keyword evidence="5" id="KW-1185">Reference proteome</keyword>